<dbReference type="InterPro" id="IPR018681">
    <property type="entry name" value="DUF2165_transmembrane"/>
</dbReference>
<dbReference type="EMBL" id="BMJA01000006">
    <property type="protein sequence ID" value="GGA50590.1"/>
    <property type="molecule type" value="Genomic_DNA"/>
</dbReference>
<feature type="transmembrane region" description="Helical" evidence="1">
    <location>
        <begin position="65"/>
        <end position="88"/>
    </location>
</feature>
<evidence type="ECO:0000256" key="1">
    <source>
        <dbReference type="SAM" id="Phobius"/>
    </source>
</evidence>
<dbReference type="Proteomes" id="UP000620046">
    <property type="component" value="Unassembled WGS sequence"/>
</dbReference>
<evidence type="ECO:0000313" key="2">
    <source>
        <dbReference type="EMBL" id="GGA50590.1"/>
    </source>
</evidence>
<dbReference type="RefSeq" id="WP_188798022.1">
    <property type="nucleotide sequence ID" value="NZ_BMJA01000006.1"/>
</dbReference>
<feature type="transmembrane region" description="Helical" evidence="1">
    <location>
        <begin position="141"/>
        <end position="157"/>
    </location>
</feature>
<keyword evidence="1" id="KW-0812">Transmembrane</keyword>
<sequence length="169" mass="18725">MTTRLAKILLSLALAAFAFIVTFDNIVDYGSNFLFVQHVLSMDTTFPGNALMGRAMTSPAIWHASYWLIIAAEGSTYLLLLSGTVAMWRARHKDGANFNAAKKWVTAGCVMGFLVWFFGFMVVGGEWFAMWQSKTWNGQEGAFRFYMAILGVLIFVNQPDADLAPSQTG</sequence>
<keyword evidence="1" id="KW-1133">Transmembrane helix</keyword>
<name>A0ABQ1GV81_9GAMM</name>
<comment type="caution">
    <text evidence="2">The sequence shown here is derived from an EMBL/GenBank/DDBJ whole genome shotgun (WGS) entry which is preliminary data.</text>
</comment>
<keyword evidence="1" id="KW-0472">Membrane</keyword>
<gene>
    <name evidence="2" type="ORF">GCM10010981_44950</name>
</gene>
<accession>A0ABQ1GV81</accession>
<reference evidence="3" key="1">
    <citation type="journal article" date="2019" name="Int. J. Syst. Evol. Microbiol.">
        <title>The Global Catalogue of Microorganisms (GCM) 10K type strain sequencing project: providing services to taxonomists for standard genome sequencing and annotation.</title>
        <authorList>
            <consortium name="The Broad Institute Genomics Platform"/>
            <consortium name="The Broad Institute Genome Sequencing Center for Infectious Disease"/>
            <person name="Wu L."/>
            <person name="Ma J."/>
        </authorList>
    </citation>
    <scope>NUCLEOTIDE SEQUENCE [LARGE SCALE GENOMIC DNA]</scope>
    <source>
        <strain evidence="3">CGMCC 1.15439</strain>
    </source>
</reference>
<feature type="transmembrane region" description="Helical" evidence="1">
    <location>
        <begin position="109"/>
        <end position="129"/>
    </location>
</feature>
<organism evidence="2 3">
    <name type="scientific">Dyella nitratireducens</name>
    <dbReference type="NCBI Taxonomy" id="1849580"/>
    <lineage>
        <taxon>Bacteria</taxon>
        <taxon>Pseudomonadati</taxon>
        <taxon>Pseudomonadota</taxon>
        <taxon>Gammaproteobacteria</taxon>
        <taxon>Lysobacterales</taxon>
        <taxon>Rhodanobacteraceae</taxon>
        <taxon>Dyella</taxon>
    </lineage>
</organism>
<keyword evidence="3" id="KW-1185">Reference proteome</keyword>
<dbReference type="Pfam" id="PF09933">
    <property type="entry name" value="DUF2165"/>
    <property type="match status" value="1"/>
</dbReference>
<evidence type="ECO:0000313" key="3">
    <source>
        <dbReference type="Proteomes" id="UP000620046"/>
    </source>
</evidence>
<protein>
    <submittedName>
        <fullName evidence="2">Membrane protein</fullName>
    </submittedName>
</protein>
<proteinExistence type="predicted"/>